<dbReference type="SUPFAM" id="SSF51161">
    <property type="entry name" value="Trimeric LpxA-like enzymes"/>
    <property type="match status" value="1"/>
</dbReference>
<dbReference type="InterPro" id="IPR011004">
    <property type="entry name" value="Trimer_LpxA-like_sf"/>
</dbReference>
<dbReference type="PANTHER" id="PTHR13061:SF29">
    <property type="entry name" value="GAMMA CARBONIC ANHYDRASE-LIKE 1, MITOCHONDRIAL-RELATED"/>
    <property type="match status" value="1"/>
</dbReference>
<dbReference type="RefSeq" id="WP_390259200.1">
    <property type="nucleotide sequence ID" value="NZ_JBHUGH010000002.1"/>
</dbReference>
<sequence length="200" mass="21364">MLFTHDNKSPKIDPTAWIASDATVCGDVTIGPGARILHGARVIGEAGGSIQIGRDCIVMENAVIRANPRHGCTIGNHCLIGPNAHVIGATIEDEVFIATAAAIFHGAHLGRGTEVRVHATVHLRTRLAPGSMVPIGWVAVGDPARILPADQHDAIWAVQEPLNFPEWVYGYDRDAPDLMRKVTRRLSESLGSHLGDTVIG</sequence>
<dbReference type="Proteomes" id="UP001597353">
    <property type="component" value="Unassembled WGS sequence"/>
</dbReference>
<gene>
    <name evidence="1" type="ORF">ACFSGJ_02510</name>
</gene>
<keyword evidence="2" id="KW-1185">Reference proteome</keyword>
<organism evidence="1 2">
    <name type="scientific">Halodurantibacterium flavum</name>
    <dbReference type="NCBI Taxonomy" id="1382802"/>
    <lineage>
        <taxon>Bacteria</taxon>
        <taxon>Pseudomonadati</taxon>
        <taxon>Pseudomonadota</taxon>
        <taxon>Alphaproteobacteria</taxon>
        <taxon>Rhodobacterales</taxon>
        <taxon>Paracoccaceae</taxon>
        <taxon>Halodurantibacterium</taxon>
    </lineage>
</organism>
<accession>A0ABW4S2C1</accession>
<evidence type="ECO:0000313" key="2">
    <source>
        <dbReference type="Proteomes" id="UP001597353"/>
    </source>
</evidence>
<dbReference type="Gene3D" id="2.160.10.10">
    <property type="entry name" value="Hexapeptide repeat proteins"/>
    <property type="match status" value="1"/>
</dbReference>
<name>A0ABW4S2C1_9RHOB</name>
<comment type="caution">
    <text evidence="1">The sequence shown here is derived from an EMBL/GenBank/DDBJ whole genome shotgun (WGS) entry which is preliminary data.</text>
</comment>
<reference evidence="2" key="1">
    <citation type="journal article" date="2019" name="Int. J. Syst. Evol. Microbiol.">
        <title>The Global Catalogue of Microorganisms (GCM) 10K type strain sequencing project: providing services to taxonomists for standard genome sequencing and annotation.</title>
        <authorList>
            <consortium name="The Broad Institute Genomics Platform"/>
            <consortium name="The Broad Institute Genome Sequencing Center for Infectious Disease"/>
            <person name="Wu L."/>
            <person name="Ma J."/>
        </authorList>
    </citation>
    <scope>NUCLEOTIDE SEQUENCE [LARGE SCALE GENOMIC DNA]</scope>
    <source>
        <strain evidence="2">CGMCC 4.7242</strain>
    </source>
</reference>
<proteinExistence type="predicted"/>
<protein>
    <submittedName>
        <fullName evidence="1">Gamma carbonic anhydrase family protein</fullName>
    </submittedName>
</protein>
<evidence type="ECO:0000313" key="1">
    <source>
        <dbReference type="EMBL" id="MFD1911082.1"/>
    </source>
</evidence>
<dbReference type="PANTHER" id="PTHR13061">
    <property type="entry name" value="DYNACTIN SUBUNIT P25"/>
    <property type="match status" value="1"/>
</dbReference>
<dbReference type="EMBL" id="JBHUGH010000002">
    <property type="protein sequence ID" value="MFD1911082.1"/>
    <property type="molecule type" value="Genomic_DNA"/>
</dbReference>
<dbReference type="InterPro" id="IPR050484">
    <property type="entry name" value="Transf_Hexapept/Carb_Anhydrase"/>
</dbReference>